<reference evidence="11 12" key="1">
    <citation type="journal article" date="2021" name="Nat. Commun.">
        <title>Isolation of a member of the candidate phylum Atribacteria reveals a unique cell membrane structure.</title>
        <authorList>
            <person name="Taiki K."/>
            <person name="Nobu M.K."/>
            <person name="Kusada H."/>
            <person name="Meng X.-Y."/>
            <person name="Hosoki N."/>
            <person name="Uematsu K."/>
            <person name="Yoshioka H."/>
            <person name="Kamagata Y."/>
            <person name="Tamaki H."/>
        </authorList>
    </citation>
    <scope>NUCLEOTIDE SEQUENCE [LARGE SCALE GENOMIC DNA]</scope>
    <source>
        <strain evidence="11 12">RT761</strain>
    </source>
</reference>
<gene>
    <name evidence="11" type="ORF">RT761_02122</name>
</gene>
<dbReference type="GO" id="GO:0005886">
    <property type="term" value="C:plasma membrane"/>
    <property type="evidence" value="ECO:0007669"/>
    <property type="project" value="UniProtKB-SubCell"/>
</dbReference>
<feature type="transmembrane region" description="Helical" evidence="9">
    <location>
        <begin position="364"/>
        <end position="384"/>
    </location>
</feature>
<dbReference type="Pfam" id="PF01769">
    <property type="entry name" value="MgtE"/>
    <property type="match status" value="1"/>
</dbReference>
<dbReference type="InterPro" id="IPR006667">
    <property type="entry name" value="SLC41_membr_dom"/>
</dbReference>
<dbReference type="InterPro" id="IPR036739">
    <property type="entry name" value="SLC41_membr_dom_sf"/>
</dbReference>
<feature type="transmembrane region" description="Helical" evidence="9">
    <location>
        <begin position="313"/>
        <end position="334"/>
    </location>
</feature>
<dbReference type="Gene3D" id="3.10.580.10">
    <property type="entry name" value="CBS-domain"/>
    <property type="match status" value="1"/>
</dbReference>
<dbReference type="SUPFAM" id="SSF158791">
    <property type="entry name" value="MgtE N-terminal domain-like"/>
    <property type="match status" value="1"/>
</dbReference>
<accession>A0A7T1F3Q9</accession>
<keyword evidence="4 9" id="KW-0812">Transmembrane</keyword>
<dbReference type="RefSeq" id="WP_218111386.1">
    <property type="nucleotide sequence ID" value="NZ_CP065383.1"/>
</dbReference>
<evidence type="ECO:0000256" key="6">
    <source>
        <dbReference type="ARBA" id="ARBA00022989"/>
    </source>
</evidence>
<dbReference type="Proteomes" id="UP000594463">
    <property type="component" value="Chromosome"/>
</dbReference>
<dbReference type="EMBL" id="CP065383">
    <property type="protein sequence ID" value="QPM68895.1"/>
    <property type="molecule type" value="Genomic_DNA"/>
</dbReference>
<dbReference type="NCBIfam" id="TIGR00400">
    <property type="entry name" value="mgtE"/>
    <property type="match status" value="1"/>
</dbReference>
<evidence type="ECO:0000256" key="9">
    <source>
        <dbReference type="RuleBase" id="RU362011"/>
    </source>
</evidence>
<evidence type="ECO:0000256" key="1">
    <source>
        <dbReference type="ARBA" id="ARBA00004141"/>
    </source>
</evidence>
<feature type="transmembrane region" description="Helical" evidence="9">
    <location>
        <begin position="390"/>
        <end position="417"/>
    </location>
</feature>
<evidence type="ECO:0000313" key="11">
    <source>
        <dbReference type="EMBL" id="QPM68895.1"/>
    </source>
</evidence>
<dbReference type="Pfam" id="PF03448">
    <property type="entry name" value="MgtE_N"/>
    <property type="match status" value="1"/>
</dbReference>
<keyword evidence="9" id="KW-1003">Cell membrane</keyword>
<dbReference type="InterPro" id="IPR006668">
    <property type="entry name" value="Mg_transptr_MgtE_intracell_dom"/>
</dbReference>
<keyword evidence="5 9" id="KW-0460">Magnesium</keyword>
<dbReference type="SMART" id="SM00924">
    <property type="entry name" value="MgtE_N"/>
    <property type="match status" value="1"/>
</dbReference>
<keyword evidence="9" id="KW-0479">Metal-binding</keyword>
<evidence type="ECO:0000259" key="10">
    <source>
        <dbReference type="PROSITE" id="PS51371"/>
    </source>
</evidence>
<comment type="subunit">
    <text evidence="9">Homodimer.</text>
</comment>
<feature type="transmembrane region" description="Helical" evidence="9">
    <location>
        <begin position="429"/>
        <end position="452"/>
    </location>
</feature>
<dbReference type="InterPro" id="IPR000644">
    <property type="entry name" value="CBS_dom"/>
</dbReference>
<dbReference type="KEGG" id="alam:RT761_02122"/>
<dbReference type="GO" id="GO:0046872">
    <property type="term" value="F:metal ion binding"/>
    <property type="evidence" value="ECO:0007669"/>
    <property type="project" value="UniProtKB-KW"/>
</dbReference>
<dbReference type="Pfam" id="PF00571">
    <property type="entry name" value="CBS"/>
    <property type="match status" value="2"/>
</dbReference>
<comment type="similarity">
    <text evidence="2 9">Belongs to the SLC41A transporter family.</text>
</comment>
<feature type="domain" description="CBS" evidence="10">
    <location>
        <begin position="142"/>
        <end position="204"/>
    </location>
</feature>
<keyword evidence="8" id="KW-0129">CBS domain</keyword>
<dbReference type="CDD" id="cd04606">
    <property type="entry name" value="CBS_pair_Mg_transporter"/>
    <property type="match status" value="1"/>
</dbReference>
<feature type="domain" description="CBS" evidence="10">
    <location>
        <begin position="206"/>
        <end position="262"/>
    </location>
</feature>
<organism evidence="11 12">
    <name type="scientific">Atribacter laminatus</name>
    <dbReference type="NCBI Taxonomy" id="2847778"/>
    <lineage>
        <taxon>Bacteria</taxon>
        <taxon>Pseudomonadati</taxon>
        <taxon>Atribacterota</taxon>
        <taxon>Atribacteria</taxon>
        <taxon>Atribacterales</taxon>
        <taxon>Atribacteraceae</taxon>
        <taxon>Atribacter</taxon>
    </lineage>
</organism>
<protein>
    <recommendedName>
        <fullName evidence="9">Magnesium transporter MgtE</fullName>
    </recommendedName>
</protein>
<dbReference type="PANTHER" id="PTHR43773">
    <property type="entry name" value="MAGNESIUM TRANSPORTER MGTE"/>
    <property type="match status" value="1"/>
</dbReference>
<proteinExistence type="inferred from homology"/>
<keyword evidence="6 9" id="KW-1133">Transmembrane helix</keyword>
<evidence type="ECO:0000256" key="8">
    <source>
        <dbReference type="PROSITE-ProRule" id="PRU00703"/>
    </source>
</evidence>
<dbReference type="Gene3D" id="1.10.357.20">
    <property type="entry name" value="SLC41 divalent cation transporters, integral membrane domain"/>
    <property type="match status" value="1"/>
</dbReference>
<dbReference type="InterPro" id="IPR046342">
    <property type="entry name" value="CBS_dom_sf"/>
</dbReference>
<evidence type="ECO:0000256" key="3">
    <source>
        <dbReference type="ARBA" id="ARBA00022448"/>
    </source>
</evidence>
<sequence length="454" mass="51185">MPTGIVNEMELLSKNINELLEQKKLFDIKRLVNDLHPADVAELMTFFDRDNQVVLFRLLQKDMAIAVFEQLDFERQENLLNSFTDDKVSEILNYMSPDDLTELLDELPAKVVKKLLYLLNPDQRNMASLLLGYRENSAGRIMNPGYIDLKENYTIAQALERIRKLSPPEDMIYTAYVTDIQRHLIGIITLRDLILSTPEKKVTEIMDTDVVFVSTDDDQELVARNIQKYDLLSLPVVDHEHRLVGVVTVDDAIDIIEEEATEDIHRLAAIQTTEDEYLHSTVMQKVRNRILWLVALLLGGMVTSFIIQNQSALIQTVVSLSFFIPALINTGGNVGSQSTSIMVRGIALNEVDSRNIFKIALKESLVGSILGGLLGLVGFFRVLLLRESSMIGIIVGISIWVVVFVSNLIGIIIPLFLKKMKFDPALSATPVITTIVDMIGVFLYFQIARIFIGF</sequence>
<dbReference type="Gene3D" id="1.25.60.10">
    <property type="entry name" value="MgtE N-terminal domain-like"/>
    <property type="match status" value="1"/>
</dbReference>
<dbReference type="InterPro" id="IPR006669">
    <property type="entry name" value="MgtE_transporter"/>
</dbReference>
<dbReference type="PANTHER" id="PTHR43773:SF1">
    <property type="entry name" value="MAGNESIUM TRANSPORTER MGTE"/>
    <property type="match status" value="1"/>
</dbReference>
<dbReference type="GO" id="GO:0015095">
    <property type="term" value="F:magnesium ion transmembrane transporter activity"/>
    <property type="evidence" value="ECO:0007669"/>
    <property type="project" value="UniProtKB-UniRule"/>
</dbReference>
<evidence type="ECO:0000256" key="7">
    <source>
        <dbReference type="ARBA" id="ARBA00023136"/>
    </source>
</evidence>
<keyword evidence="7 9" id="KW-0472">Membrane</keyword>
<evidence type="ECO:0000256" key="4">
    <source>
        <dbReference type="ARBA" id="ARBA00022692"/>
    </source>
</evidence>
<evidence type="ECO:0000256" key="5">
    <source>
        <dbReference type="ARBA" id="ARBA00022842"/>
    </source>
</evidence>
<evidence type="ECO:0000313" key="12">
    <source>
        <dbReference type="Proteomes" id="UP000594463"/>
    </source>
</evidence>
<keyword evidence="3 9" id="KW-0813">Transport</keyword>
<comment type="function">
    <text evidence="9">Acts as a magnesium transporter.</text>
</comment>
<name>A0A7T1F3Q9_ATRLM</name>
<dbReference type="InterPro" id="IPR038076">
    <property type="entry name" value="MgtE_N_sf"/>
</dbReference>
<dbReference type="SUPFAM" id="SSF54631">
    <property type="entry name" value="CBS-domain pair"/>
    <property type="match status" value="1"/>
</dbReference>
<evidence type="ECO:0000256" key="2">
    <source>
        <dbReference type="ARBA" id="ARBA00009749"/>
    </source>
</evidence>
<dbReference type="AlphaFoldDB" id="A0A7T1F3Q9"/>
<keyword evidence="12" id="KW-1185">Reference proteome</keyword>
<dbReference type="PROSITE" id="PS51371">
    <property type="entry name" value="CBS"/>
    <property type="match status" value="2"/>
</dbReference>
<dbReference type="SMART" id="SM00116">
    <property type="entry name" value="CBS"/>
    <property type="match status" value="2"/>
</dbReference>
<feature type="transmembrane region" description="Helical" evidence="9">
    <location>
        <begin position="290"/>
        <end position="307"/>
    </location>
</feature>
<comment type="subcellular location">
    <subcellularLocation>
        <location evidence="9">Cell membrane</location>
        <topology evidence="9">Multi-pass membrane protein</topology>
    </subcellularLocation>
    <subcellularLocation>
        <location evidence="1">Membrane</location>
        <topology evidence="1">Multi-pass membrane protein</topology>
    </subcellularLocation>
</comment>
<dbReference type="SUPFAM" id="SSF161093">
    <property type="entry name" value="MgtE membrane domain-like"/>
    <property type="match status" value="1"/>
</dbReference>